<keyword evidence="5 6" id="KW-0472">Membrane</keyword>
<dbReference type="EMBL" id="FOXV01000002">
    <property type="protein sequence ID" value="SFQ12796.1"/>
    <property type="molecule type" value="Genomic_DNA"/>
</dbReference>
<dbReference type="GO" id="GO:0005886">
    <property type="term" value="C:plasma membrane"/>
    <property type="evidence" value="ECO:0007669"/>
    <property type="project" value="TreeGrafter"/>
</dbReference>
<dbReference type="GO" id="GO:0015297">
    <property type="term" value="F:antiporter activity"/>
    <property type="evidence" value="ECO:0007669"/>
    <property type="project" value="InterPro"/>
</dbReference>
<feature type="transmembrane region" description="Helical" evidence="6">
    <location>
        <begin position="142"/>
        <end position="162"/>
    </location>
</feature>
<name>A0A1I5W0K2_9RHOB</name>
<protein>
    <submittedName>
        <fullName evidence="7">Multidrug resistance protein, MATE family</fullName>
    </submittedName>
</protein>
<proteinExistence type="inferred from homology"/>
<feature type="transmembrane region" description="Helical" evidence="6">
    <location>
        <begin position="199"/>
        <end position="221"/>
    </location>
</feature>
<dbReference type="NCBIfam" id="TIGR00797">
    <property type="entry name" value="matE"/>
    <property type="match status" value="1"/>
</dbReference>
<evidence type="ECO:0000313" key="8">
    <source>
        <dbReference type="Proteomes" id="UP000243106"/>
    </source>
</evidence>
<feature type="transmembrane region" description="Helical" evidence="6">
    <location>
        <begin position="49"/>
        <end position="70"/>
    </location>
</feature>
<dbReference type="GO" id="GO:0042910">
    <property type="term" value="F:xenobiotic transmembrane transporter activity"/>
    <property type="evidence" value="ECO:0007669"/>
    <property type="project" value="InterPro"/>
</dbReference>
<dbReference type="STRING" id="93684.SAMN05421853_10237"/>
<dbReference type="InterPro" id="IPR044644">
    <property type="entry name" value="DinF-like"/>
</dbReference>
<evidence type="ECO:0000256" key="2">
    <source>
        <dbReference type="ARBA" id="ARBA00010199"/>
    </source>
</evidence>
<sequence length="445" mass="47117">MSETAEGLTRPEDVTHGRVLKIALPIVLSNATIPILGAVDTGVVGQLGAAAPIGAVGLGAIILQSIYWIFGFLRMGTTGLAAQAAGQGNRAEVAALLTRVLMIGLAAGTVFIAAQSLLFWGAFQLAPASAEVEDLARDYMGIRVWSAPAAIAIYGIVGWLIAAERTRAVLVLQVGMNLLNAALSIWLVLGLGFGVEGAAWGTFIAEWAGLALGLWLCRAAFRVPDWRDWARVFDRMKLANMARVNGDILIRSALLTAIFTSFMFMGSGLGDVTLAANQVLLQFLHITAYALDGFAFAAEAIVGQAFGARAVATVRRGSLIASFWGLVSTVLLALAFALFGSAIIEIMADAPEVVDEARRYLPWMVAAPVLGLAAWMLDGIYIGATRTADMRNLMVISAAGYFVVAALLIPAYGNHGLWAALILSFVFRGLTMAWRYPALERAASA</sequence>
<dbReference type="RefSeq" id="WP_093009325.1">
    <property type="nucleotide sequence ID" value="NZ_FOXV01000002.1"/>
</dbReference>
<accession>A0A1I5W0K2</accession>
<dbReference type="Proteomes" id="UP000243106">
    <property type="component" value="Unassembled WGS sequence"/>
</dbReference>
<evidence type="ECO:0000256" key="4">
    <source>
        <dbReference type="ARBA" id="ARBA00022989"/>
    </source>
</evidence>
<feature type="transmembrane region" description="Helical" evidence="6">
    <location>
        <begin position="323"/>
        <end position="348"/>
    </location>
</feature>
<dbReference type="Pfam" id="PF01554">
    <property type="entry name" value="MatE"/>
    <property type="match status" value="2"/>
</dbReference>
<dbReference type="PANTHER" id="PTHR42893">
    <property type="entry name" value="PROTEIN DETOXIFICATION 44, CHLOROPLASTIC-RELATED"/>
    <property type="match status" value="1"/>
</dbReference>
<feature type="transmembrane region" description="Helical" evidence="6">
    <location>
        <begin position="169"/>
        <end position="193"/>
    </location>
</feature>
<dbReference type="AlphaFoldDB" id="A0A1I5W0K2"/>
<evidence type="ECO:0000256" key="5">
    <source>
        <dbReference type="ARBA" id="ARBA00023136"/>
    </source>
</evidence>
<feature type="transmembrane region" description="Helical" evidence="6">
    <location>
        <begin position="279"/>
        <end position="302"/>
    </location>
</feature>
<gene>
    <name evidence="7" type="ORF">SAMN05421853_10237</name>
</gene>
<feature type="transmembrane region" description="Helical" evidence="6">
    <location>
        <begin position="393"/>
        <end position="412"/>
    </location>
</feature>
<evidence type="ECO:0000256" key="6">
    <source>
        <dbReference type="SAM" id="Phobius"/>
    </source>
</evidence>
<feature type="transmembrane region" description="Helical" evidence="6">
    <location>
        <begin position="360"/>
        <end position="381"/>
    </location>
</feature>
<feature type="transmembrane region" description="Helical" evidence="6">
    <location>
        <begin position="418"/>
        <end position="436"/>
    </location>
</feature>
<keyword evidence="3 6" id="KW-0812">Transmembrane</keyword>
<comment type="similarity">
    <text evidence="2">Belongs to the multi antimicrobial extrusion (MATE) (TC 2.A.66.1) family.</text>
</comment>
<feature type="transmembrane region" description="Helical" evidence="6">
    <location>
        <begin position="100"/>
        <end position="122"/>
    </location>
</feature>
<dbReference type="InterPro" id="IPR002528">
    <property type="entry name" value="MATE_fam"/>
</dbReference>
<dbReference type="PANTHER" id="PTHR42893:SF46">
    <property type="entry name" value="PROTEIN DETOXIFICATION 44, CHLOROPLASTIC"/>
    <property type="match status" value="1"/>
</dbReference>
<evidence type="ECO:0000256" key="1">
    <source>
        <dbReference type="ARBA" id="ARBA00004141"/>
    </source>
</evidence>
<organism evidence="7 8">
    <name type="scientific">Roseivivax halotolerans</name>
    <dbReference type="NCBI Taxonomy" id="93684"/>
    <lineage>
        <taxon>Bacteria</taxon>
        <taxon>Pseudomonadati</taxon>
        <taxon>Pseudomonadota</taxon>
        <taxon>Alphaproteobacteria</taxon>
        <taxon>Rhodobacterales</taxon>
        <taxon>Roseobacteraceae</taxon>
        <taxon>Roseivivax</taxon>
    </lineage>
</organism>
<dbReference type="CDD" id="cd13136">
    <property type="entry name" value="MATE_DinF_like"/>
    <property type="match status" value="1"/>
</dbReference>
<keyword evidence="8" id="KW-1185">Reference proteome</keyword>
<comment type="subcellular location">
    <subcellularLocation>
        <location evidence="1">Membrane</location>
        <topology evidence="1">Multi-pass membrane protein</topology>
    </subcellularLocation>
</comment>
<feature type="transmembrane region" description="Helical" evidence="6">
    <location>
        <begin position="248"/>
        <end position="267"/>
    </location>
</feature>
<evidence type="ECO:0000256" key="3">
    <source>
        <dbReference type="ARBA" id="ARBA00022692"/>
    </source>
</evidence>
<keyword evidence="4 6" id="KW-1133">Transmembrane helix</keyword>
<evidence type="ECO:0000313" key="7">
    <source>
        <dbReference type="EMBL" id="SFQ12796.1"/>
    </source>
</evidence>
<reference evidence="8" key="1">
    <citation type="submission" date="2016-10" db="EMBL/GenBank/DDBJ databases">
        <authorList>
            <person name="Varghese N."/>
            <person name="Submissions S."/>
        </authorList>
    </citation>
    <scope>NUCLEOTIDE SEQUENCE [LARGE SCALE GENOMIC DNA]</scope>
    <source>
        <strain evidence="8">JCM 10271</strain>
    </source>
</reference>